<name>A0ABQ6N5D4_9STRA</name>
<keyword evidence="3" id="KW-1185">Reference proteome</keyword>
<evidence type="ECO:0000313" key="3">
    <source>
        <dbReference type="Proteomes" id="UP001165060"/>
    </source>
</evidence>
<evidence type="ECO:0000256" key="1">
    <source>
        <dbReference type="SAM" id="Coils"/>
    </source>
</evidence>
<evidence type="ECO:0000313" key="2">
    <source>
        <dbReference type="EMBL" id="GMI39857.1"/>
    </source>
</evidence>
<feature type="non-terminal residue" evidence="2">
    <location>
        <position position="352"/>
    </location>
</feature>
<proteinExistence type="predicted"/>
<dbReference type="EMBL" id="BRYB01002113">
    <property type="protein sequence ID" value="GMI39857.1"/>
    <property type="molecule type" value="Genomic_DNA"/>
</dbReference>
<organism evidence="2 3">
    <name type="scientific">Tetraparma gracilis</name>
    <dbReference type="NCBI Taxonomy" id="2962635"/>
    <lineage>
        <taxon>Eukaryota</taxon>
        <taxon>Sar</taxon>
        <taxon>Stramenopiles</taxon>
        <taxon>Ochrophyta</taxon>
        <taxon>Bolidophyceae</taxon>
        <taxon>Parmales</taxon>
        <taxon>Triparmaceae</taxon>
        <taxon>Tetraparma</taxon>
    </lineage>
</organism>
<sequence>MDLNAASSSPDNQLLMSLSDADGAGVELNFASTLLSTPAVYAPISHLNGSVHAKSTYDSNKGPTKAVAPVIGRRKSVRTAIKAATNARLATEGVTGTAPPSLGAYASKTTVQTALKALHDEKETHRSMVETMRGELDDLKEIIDHVPGSGGRELSVAELKAALENLLGGYREKERGLERDLFGLEEHNQVLGAELKKSERGRNDLRLALESAQRTSKEHVAALVRQNEKLLVELHEARGGLSGMDVAGEIAQLRERARDAEARVVGGEARAQRAELERVGELERAAVEIERGLEERERMAARMEWMERKMQDMEETHAEELRVVLENAGGEVESHSIYESVAEAEAEAGVGG</sequence>
<dbReference type="Proteomes" id="UP001165060">
    <property type="component" value="Unassembled WGS sequence"/>
</dbReference>
<feature type="coiled-coil region" evidence="1">
    <location>
        <begin position="250"/>
        <end position="316"/>
    </location>
</feature>
<keyword evidence="1" id="KW-0175">Coiled coil</keyword>
<protein>
    <submittedName>
        <fullName evidence="2">Uncharacterized protein</fullName>
    </submittedName>
</protein>
<reference evidence="2 3" key="1">
    <citation type="journal article" date="2023" name="Commun. Biol.">
        <title>Genome analysis of Parmales, the sister group of diatoms, reveals the evolutionary specialization of diatoms from phago-mixotrophs to photoautotrophs.</title>
        <authorList>
            <person name="Ban H."/>
            <person name="Sato S."/>
            <person name="Yoshikawa S."/>
            <person name="Yamada K."/>
            <person name="Nakamura Y."/>
            <person name="Ichinomiya M."/>
            <person name="Sato N."/>
            <person name="Blanc-Mathieu R."/>
            <person name="Endo H."/>
            <person name="Kuwata A."/>
            <person name="Ogata H."/>
        </authorList>
    </citation>
    <scope>NUCLEOTIDE SEQUENCE [LARGE SCALE GENOMIC DNA]</scope>
</reference>
<gene>
    <name evidence="2" type="ORF">TeGR_g2685</name>
</gene>
<comment type="caution">
    <text evidence="2">The sequence shown here is derived from an EMBL/GenBank/DDBJ whole genome shotgun (WGS) entry which is preliminary data.</text>
</comment>
<accession>A0ABQ6N5D4</accession>